<dbReference type="HOGENOM" id="CLU_3069826_0_0_1"/>
<accession>U9UFD7</accession>
<proteinExistence type="predicted"/>
<organism evidence="1">
    <name type="scientific">Rhizophagus irregularis (strain DAOM 181602 / DAOM 197198 / MUCL 43194)</name>
    <name type="common">Arbuscular mycorrhizal fungus</name>
    <name type="synonym">Glomus intraradices</name>
    <dbReference type="NCBI Taxonomy" id="747089"/>
    <lineage>
        <taxon>Eukaryota</taxon>
        <taxon>Fungi</taxon>
        <taxon>Fungi incertae sedis</taxon>
        <taxon>Mucoromycota</taxon>
        <taxon>Glomeromycotina</taxon>
        <taxon>Glomeromycetes</taxon>
        <taxon>Glomerales</taxon>
        <taxon>Glomeraceae</taxon>
        <taxon>Rhizophagus</taxon>
    </lineage>
</organism>
<protein>
    <submittedName>
        <fullName evidence="1">Uncharacterized protein</fullName>
    </submittedName>
</protein>
<name>U9UFD7_RHIID</name>
<reference evidence="1" key="1">
    <citation type="submission" date="2013-07" db="EMBL/GenBank/DDBJ databases">
        <title>The genome of an arbuscular mycorrhizal fungus provides insights into the evolution of the oldest plant symbiosis.</title>
        <authorList>
            <consortium name="DOE Joint Genome Institute"/>
            <person name="Tisserant E."/>
            <person name="Malbreil M."/>
            <person name="Kuo A."/>
            <person name="Kohler A."/>
            <person name="Symeonidi A."/>
            <person name="Balestrini R."/>
            <person name="Charron P."/>
            <person name="Duensing N."/>
            <person name="Frei-dit-Frey N."/>
            <person name="Gianinazzi-Pearson V."/>
            <person name="Gilbert B."/>
            <person name="Handa Y."/>
            <person name="Hijri M."/>
            <person name="Kaul R."/>
            <person name="Kawaguchi M."/>
            <person name="Krajinski F."/>
            <person name="Lammers P."/>
            <person name="Lapierre D."/>
            <person name="Masclaux F.G."/>
            <person name="Murat C."/>
            <person name="Morin E."/>
            <person name="Ndikumana S."/>
            <person name="Pagni M."/>
            <person name="Petitpierre D."/>
            <person name="Requena N."/>
            <person name="Rosikiewicz P."/>
            <person name="Riley R."/>
            <person name="Saito K."/>
            <person name="San Clemente H."/>
            <person name="Shapiro H."/>
            <person name="van Tuinen D."/>
            <person name="Becard G."/>
            <person name="Bonfante P."/>
            <person name="Paszkowski U."/>
            <person name="Shachar-Hill Y."/>
            <person name="Young J.P."/>
            <person name="Sanders I.R."/>
            <person name="Henrissat B."/>
            <person name="Rensing S.A."/>
            <person name="Grigoriev I.V."/>
            <person name="Corradi N."/>
            <person name="Roux C."/>
            <person name="Martin F."/>
        </authorList>
    </citation>
    <scope>NUCLEOTIDE SEQUENCE</scope>
    <source>
        <strain evidence="1">DAOM 197198</strain>
    </source>
</reference>
<sequence length="53" mass="6595">MYHELRGTYLAFQRINNQCTHRYRYTKITSSFLFVLRNWQLSLHKELLIGNYR</sequence>
<gene>
    <name evidence="1" type="ORF">GLOINDRAFT_20754</name>
</gene>
<dbReference type="AlphaFoldDB" id="U9UFD7"/>
<evidence type="ECO:0000313" key="1">
    <source>
        <dbReference type="EMBL" id="ESA18387.1"/>
    </source>
</evidence>
<dbReference type="EMBL" id="KI279263">
    <property type="protein sequence ID" value="ESA18387.1"/>
    <property type="molecule type" value="Genomic_DNA"/>
</dbReference>